<dbReference type="FunFam" id="2.40.30.10:FF:000085">
    <property type="entry name" value="Elongation factor Tu"/>
    <property type="match status" value="1"/>
</dbReference>
<evidence type="ECO:0000313" key="13">
    <source>
        <dbReference type="EMBL" id="VDM20517.1"/>
    </source>
</evidence>
<evidence type="ECO:0000256" key="10">
    <source>
        <dbReference type="ARBA" id="ARBA00022917"/>
    </source>
</evidence>
<keyword evidence="9" id="KW-0460">Magnesium</keyword>
<dbReference type="EC" id="3.6.5.3" evidence="3"/>
<dbReference type="InterPro" id="IPR009001">
    <property type="entry name" value="Transl_elong_EF1A/Init_IF2_C"/>
</dbReference>
<dbReference type="InterPro" id="IPR027417">
    <property type="entry name" value="P-loop_NTPase"/>
</dbReference>
<keyword evidence="4" id="KW-0963">Cytoplasm</keyword>
<dbReference type="PROSITE" id="PS51722">
    <property type="entry name" value="G_TR_2"/>
    <property type="match status" value="1"/>
</dbReference>
<dbReference type="FunFam" id="3.40.50.300:FF:000576">
    <property type="entry name" value="Elongation factor Tu"/>
    <property type="match status" value="1"/>
</dbReference>
<evidence type="ECO:0000259" key="12">
    <source>
        <dbReference type="PROSITE" id="PS51722"/>
    </source>
</evidence>
<dbReference type="Gene3D" id="2.40.30.10">
    <property type="entry name" value="Translation factors"/>
    <property type="match status" value="2"/>
</dbReference>
<evidence type="ECO:0000256" key="1">
    <source>
        <dbReference type="ARBA" id="ARBA00007249"/>
    </source>
</evidence>
<dbReference type="SUPFAM" id="SSF52540">
    <property type="entry name" value="P-loop containing nucleoside triphosphate hydrolases"/>
    <property type="match status" value="1"/>
</dbReference>
<keyword evidence="5" id="KW-0479">Metal-binding</keyword>
<evidence type="ECO:0000256" key="2">
    <source>
        <dbReference type="ARBA" id="ARBA00011245"/>
    </source>
</evidence>
<dbReference type="OMA" id="PFDRIDR"/>
<protein>
    <recommendedName>
        <fullName evidence="3">protein-synthesizing GTPase</fullName>
        <ecNumber evidence="3">3.6.5.3</ecNumber>
    </recommendedName>
</protein>
<dbReference type="InterPro" id="IPR004160">
    <property type="entry name" value="Transl_elong_EFTu/EF1A_C"/>
</dbReference>
<dbReference type="InterPro" id="IPR041709">
    <property type="entry name" value="EF-Tu_GTP-bd"/>
</dbReference>
<evidence type="ECO:0000256" key="3">
    <source>
        <dbReference type="ARBA" id="ARBA00011986"/>
    </source>
</evidence>
<proteinExistence type="inferred from homology"/>
<keyword evidence="11" id="KW-0342">GTP-binding</keyword>
<dbReference type="PRINTS" id="PR00315">
    <property type="entry name" value="ELONGATNFCT"/>
</dbReference>
<dbReference type="InterPro" id="IPR005225">
    <property type="entry name" value="Small_GTP-bd"/>
</dbReference>
<evidence type="ECO:0000256" key="6">
    <source>
        <dbReference type="ARBA" id="ARBA00022741"/>
    </source>
</evidence>
<evidence type="ECO:0000256" key="11">
    <source>
        <dbReference type="ARBA" id="ARBA00023134"/>
    </source>
</evidence>
<dbReference type="PROSITE" id="PS00301">
    <property type="entry name" value="G_TR_1"/>
    <property type="match status" value="1"/>
</dbReference>
<dbReference type="Gene3D" id="3.40.50.300">
    <property type="entry name" value="P-loop containing nucleotide triphosphate hydrolases"/>
    <property type="match status" value="1"/>
</dbReference>
<evidence type="ECO:0000313" key="14">
    <source>
        <dbReference type="Proteomes" id="UP000270924"/>
    </source>
</evidence>
<dbReference type="NCBIfam" id="TIGR00231">
    <property type="entry name" value="small_GTP"/>
    <property type="match status" value="1"/>
</dbReference>
<dbReference type="SUPFAM" id="SSF50465">
    <property type="entry name" value="EF-Tu/eEF-1alpha/eIF2-gamma C-terminal domain"/>
    <property type="match status" value="1"/>
</dbReference>
<dbReference type="FunCoup" id="A0A3P7EW09">
    <property type="interactions" value="177"/>
</dbReference>
<dbReference type="GO" id="GO:0003924">
    <property type="term" value="F:GTPase activity"/>
    <property type="evidence" value="ECO:0007669"/>
    <property type="project" value="InterPro"/>
</dbReference>
<reference evidence="13 14" key="1">
    <citation type="submission" date="2018-11" db="EMBL/GenBank/DDBJ databases">
        <authorList>
            <consortium name="Pathogen Informatics"/>
        </authorList>
    </citation>
    <scope>NUCLEOTIDE SEQUENCE [LARGE SCALE GENOMIC DNA]</scope>
</reference>
<dbReference type="InterPro" id="IPR050055">
    <property type="entry name" value="EF-Tu_GTPase"/>
</dbReference>
<dbReference type="AlphaFoldDB" id="A0A3P7EW09"/>
<accession>A0A3P7EW09</accession>
<dbReference type="InterPro" id="IPR000795">
    <property type="entry name" value="T_Tr_GTP-bd_dom"/>
</dbReference>
<dbReference type="GO" id="GO:0005525">
    <property type="term" value="F:GTP binding"/>
    <property type="evidence" value="ECO:0007669"/>
    <property type="project" value="UniProtKB-KW"/>
</dbReference>
<sequence>MALMYCQLERFSVFRSSTFSLLFSSITRNATNASSTVKIAKENLNVGTIGHVDHGKTTLTAAITKILSTRGKTRFVKFEEIDKAKEEQRRGITINIAHIGYESDIRRYAHTDCPGHSDFIKNMICGATQMDVAILVIAATDGVMTQTKEHLLLAKQVGVSSIIVFINKVDLVDSDVVTLVEIESRELLEHHGYTDESVVVVKGSALQALHGSDGECIEKLISALDNIPLPMRLQDGPFLMPISSRVSITGRGTVVVGTVEQGKVKKGDKVEIKGEGQCVHSVVSDIQVFKKSVLEVSKFVCAGDHCGILCRGVKANIVNRGMWLGAVDAVTTSNFFKVELYLLSEKEGGRRLAVHSGYTEKIFCSTWDQAGRLHLESDMLMPGEHCTAYLVLLKRMPVKQSLPFTIREGSKKTIARGIIREVFLPINLDSFRDIKDKGFENFIRQ</sequence>
<dbReference type="InterPro" id="IPR004161">
    <property type="entry name" value="EFTu-like_2"/>
</dbReference>
<keyword evidence="7" id="KW-0251">Elongation factor</keyword>
<dbReference type="SUPFAM" id="SSF50447">
    <property type="entry name" value="Translation proteins"/>
    <property type="match status" value="1"/>
</dbReference>
<dbReference type="OrthoDB" id="2067at2759"/>
<dbReference type="GO" id="GO:0046872">
    <property type="term" value="F:metal ion binding"/>
    <property type="evidence" value="ECO:0007669"/>
    <property type="project" value="UniProtKB-KW"/>
</dbReference>
<dbReference type="PANTHER" id="PTHR43721:SF2">
    <property type="entry name" value="ELONGATION FACTOR TU, MITOCHONDRIAL"/>
    <property type="match status" value="1"/>
</dbReference>
<comment type="similarity">
    <text evidence="1">Belongs to the TRAFAC class translation factor GTPase superfamily. Classic translation factor GTPase family. EF-Tu/EF-1A subfamily.</text>
</comment>
<evidence type="ECO:0000256" key="4">
    <source>
        <dbReference type="ARBA" id="ARBA00022490"/>
    </source>
</evidence>
<gene>
    <name evidence="13" type="ORF">WBA_LOCUS11331</name>
</gene>
<dbReference type="InParanoid" id="A0A3P7EW09"/>
<dbReference type="Pfam" id="PF03143">
    <property type="entry name" value="GTP_EFTU_D3"/>
    <property type="match status" value="1"/>
</dbReference>
<keyword evidence="8" id="KW-0378">Hydrolase</keyword>
<dbReference type="CDD" id="cd01884">
    <property type="entry name" value="EF_Tu"/>
    <property type="match status" value="1"/>
</dbReference>
<dbReference type="Pfam" id="PF03144">
    <property type="entry name" value="GTP_EFTU_D2"/>
    <property type="match status" value="1"/>
</dbReference>
<name>A0A3P7EW09_WUCBA</name>
<dbReference type="EMBL" id="UYWW01012322">
    <property type="protein sequence ID" value="VDM20517.1"/>
    <property type="molecule type" value="Genomic_DNA"/>
</dbReference>
<dbReference type="GO" id="GO:0003746">
    <property type="term" value="F:translation elongation factor activity"/>
    <property type="evidence" value="ECO:0007669"/>
    <property type="project" value="UniProtKB-KW"/>
</dbReference>
<comment type="subunit">
    <text evidence="2">Monomer.</text>
</comment>
<dbReference type="Pfam" id="PF00009">
    <property type="entry name" value="GTP_EFTU"/>
    <property type="match status" value="1"/>
</dbReference>
<evidence type="ECO:0000256" key="8">
    <source>
        <dbReference type="ARBA" id="ARBA00022801"/>
    </source>
</evidence>
<keyword evidence="6" id="KW-0547">Nucleotide-binding</keyword>
<dbReference type="GO" id="GO:0070125">
    <property type="term" value="P:mitochondrial translational elongation"/>
    <property type="evidence" value="ECO:0007669"/>
    <property type="project" value="TreeGrafter"/>
</dbReference>
<dbReference type="GO" id="GO:0005739">
    <property type="term" value="C:mitochondrion"/>
    <property type="evidence" value="ECO:0007669"/>
    <property type="project" value="TreeGrafter"/>
</dbReference>
<dbReference type="InterPro" id="IPR031157">
    <property type="entry name" value="G_TR_CS"/>
</dbReference>
<evidence type="ECO:0000256" key="7">
    <source>
        <dbReference type="ARBA" id="ARBA00022768"/>
    </source>
</evidence>
<dbReference type="Proteomes" id="UP000270924">
    <property type="component" value="Unassembled WGS sequence"/>
</dbReference>
<evidence type="ECO:0000256" key="9">
    <source>
        <dbReference type="ARBA" id="ARBA00022842"/>
    </source>
</evidence>
<keyword evidence="14" id="KW-1185">Reference proteome</keyword>
<keyword evidence="10" id="KW-0648">Protein biosynthesis</keyword>
<evidence type="ECO:0000256" key="5">
    <source>
        <dbReference type="ARBA" id="ARBA00022723"/>
    </source>
</evidence>
<dbReference type="InterPro" id="IPR009000">
    <property type="entry name" value="Transl_B-barrel_sf"/>
</dbReference>
<organism evidence="13 14">
    <name type="scientific">Wuchereria bancrofti</name>
    <dbReference type="NCBI Taxonomy" id="6293"/>
    <lineage>
        <taxon>Eukaryota</taxon>
        <taxon>Metazoa</taxon>
        <taxon>Ecdysozoa</taxon>
        <taxon>Nematoda</taxon>
        <taxon>Chromadorea</taxon>
        <taxon>Rhabditida</taxon>
        <taxon>Spirurina</taxon>
        <taxon>Spiruromorpha</taxon>
        <taxon>Filarioidea</taxon>
        <taxon>Onchocercidae</taxon>
        <taxon>Wuchereria</taxon>
    </lineage>
</organism>
<dbReference type="PANTHER" id="PTHR43721">
    <property type="entry name" value="ELONGATION FACTOR TU-RELATED"/>
    <property type="match status" value="1"/>
</dbReference>
<feature type="domain" description="Tr-type G" evidence="12">
    <location>
        <begin position="41"/>
        <end position="232"/>
    </location>
</feature>